<dbReference type="SUPFAM" id="SSF81606">
    <property type="entry name" value="PP2C-like"/>
    <property type="match status" value="1"/>
</dbReference>
<evidence type="ECO:0000313" key="2">
    <source>
        <dbReference type="EMBL" id="QHW11677.1"/>
    </source>
</evidence>
<dbReference type="Gene3D" id="3.60.40.10">
    <property type="entry name" value="PPM-type phosphatase domain"/>
    <property type="match status" value="1"/>
</dbReference>
<keyword evidence="2" id="KW-0614">Plasmid</keyword>
<reference evidence="2" key="1">
    <citation type="submission" date="2019-10" db="EMBL/GenBank/DDBJ databases">
        <title>Characterization of a blaNDM-1-carrying IncHI5 plasmid from Enterobacter cloacae of food animal origin.</title>
        <authorList>
            <person name="Zhu Y."/>
            <person name="Schwarz S."/>
            <person name="Liu W."/>
            <person name="Liu S."/>
            <person name="Zhang W."/>
        </authorList>
    </citation>
    <scope>NUCLEOTIDE SEQUENCE</scope>
    <source>
        <strain evidence="2">EC12</strain>
        <plasmid evidence="2">pNDM-1-EC12</plasmid>
    </source>
</reference>
<feature type="domain" description="PPM-type phosphatase" evidence="1">
    <location>
        <begin position="33"/>
        <end position="278"/>
    </location>
</feature>
<protein>
    <recommendedName>
        <fullName evidence="1">PPM-type phosphatase domain-containing protein</fullName>
    </recommendedName>
</protein>
<name>A0A6C0NFL8_ENTCL</name>
<dbReference type="InterPro" id="IPR036457">
    <property type="entry name" value="PPM-type-like_dom_sf"/>
</dbReference>
<geneLocation type="plasmid" evidence="2">
    <name>pNDM-1-EC12</name>
</geneLocation>
<dbReference type="AlphaFoldDB" id="A0A6C0NFL8"/>
<proteinExistence type="predicted"/>
<dbReference type="EMBL" id="MN598004">
    <property type="protein sequence ID" value="QHW11677.1"/>
    <property type="molecule type" value="Genomic_DNA"/>
</dbReference>
<dbReference type="Pfam" id="PF13672">
    <property type="entry name" value="PP2C_2"/>
    <property type="match status" value="1"/>
</dbReference>
<organism evidence="2">
    <name type="scientific">Enterobacter cloacae</name>
    <dbReference type="NCBI Taxonomy" id="550"/>
    <lineage>
        <taxon>Bacteria</taxon>
        <taxon>Pseudomonadati</taxon>
        <taxon>Pseudomonadota</taxon>
        <taxon>Gammaproteobacteria</taxon>
        <taxon>Enterobacterales</taxon>
        <taxon>Enterobacteriaceae</taxon>
        <taxon>Enterobacter</taxon>
        <taxon>Enterobacter cloacae complex</taxon>
    </lineage>
</organism>
<sequence length="294" mass="32495">MIAPPTDAPFFKESVDHRNISSATVNIVGASRRGRSHEHAGTFRDDDFYINVSDESGWNVLLVADGAGSARFSREGSRIVADTVGNYLFSQLKAEKGHELKDRVLRWNSEDQRAVWDFMNHHFRQAALLAVHNISSAAIMAQDKVKSFSTTLLATVTFREGSELFAASFWLGDGAIAAYGPVGKVRVLGAPDSGEYAGQTRFLDAEAVSDTGFSKRISIGKWNDVSHLVLMTDGVSDPWFETDNGLQNPMKWDTLMTELNPLLSVPDLASSQLVEWLNFFSPGNHDDRTIVVLW</sequence>
<accession>A0A6C0NFL8</accession>
<evidence type="ECO:0000259" key="1">
    <source>
        <dbReference type="Pfam" id="PF13672"/>
    </source>
</evidence>
<dbReference type="InterPro" id="IPR001932">
    <property type="entry name" value="PPM-type_phosphatase-like_dom"/>
</dbReference>